<dbReference type="InterPro" id="IPR010133">
    <property type="entry name" value="Bacteriocin_signal_seq"/>
</dbReference>
<keyword evidence="1" id="KW-0929">Antimicrobial</keyword>
<evidence type="ECO:0000256" key="3">
    <source>
        <dbReference type="ARBA" id="ARBA00023048"/>
    </source>
</evidence>
<evidence type="ECO:0000313" key="4">
    <source>
        <dbReference type="EMBL" id="KRK13282.1"/>
    </source>
</evidence>
<dbReference type="Proteomes" id="UP000051984">
    <property type="component" value="Unassembled WGS sequence"/>
</dbReference>
<reference evidence="4 5" key="1">
    <citation type="journal article" date="2015" name="Genome Announc.">
        <title>Expanding the biotechnology potential of lactobacilli through comparative genomics of 213 strains and associated genera.</title>
        <authorList>
            <person name="Sun Z."/>
            <person name="Harris H.M."/>
            <person name="McCann A."/>
            <person name="Guo C."/>
            <person name="Argimon S."/>
            <person name="Zhang W."/>
            <person name="Yang X."/>
            <person name="Jeffery I.B."/>
            <person name="Cooney J.C."/>
            <person name="Kagawa T.F."/>
            <person name="Liu W."/>
            <person name="Song Y."/>
            <person name="Salvetti E."/>
            <person name="Wrobel A."/>
            <person name="Rasinkangas P."/>
            <person name="Parkhill J."/>
            <person name="Rea M.C."/>
            <person name="O'Sullivan O."/>
            <person name="Ritari J."/>
            <person name="Douillard F.P."/>
            <person name="Paul Ross R."/>
            <person name="Yang R."/>
            <person name="Briner A.E."/>
            <person name="Felis G.E."/>
            <person name="de Vos W.M."/>
            <person name="Barrangou R."/>
            <person name="Klaenhammer T.R."/>
            <person name="Caufield P.W."/>
            <person name="Cui Y."/>
            <person name="Zhang H."/>
            <person name="O'Toole P.W."/>
        </authorList>
    </citation>
    <scope>NUCLEOTIDE SEQUENCE [LARGE SCALE GENOMIC DNA]</scope>
    <source>
        <strain evidence="4 5">DSM 20178</strain>
    </source>
</reference>
<keyword evidence="2" id="KW-0044">Antibiotic</keyword>
<dbReference type="EMBL" id="AZCT01000002">
    <property type="protein sequence ID" value="KRK13282.1"/>
    <property type="molecule type" value="Genomic_DNA"/>
</dbReference>
<dbReference type="AlphaFoldDB" id="A0A0R1F2K4"/>
<accession>A0A0R1F2K4</accession>
<dbReference type="GO" id="GO:0042742">
    <property type="term" value="P:defense response to bacterium"/>
    <property type="evidence" value="ECO:0007669"/>
    <property type="project" value="UniProtKB-KW"/>
</dbReference>
<gene>
    <name evidence="4" type="ORF">FD51_GL001485</name>
</gene>
<dbReference type="NCBIfam" id="TIGR01847">
    <property type="entry name" value="bacteriocin_sig"/>
    <property type="match status" value="1"/>
</dbReference>
<name>A0A0R1F2K4_LACZE</name>
<dbReference type="GO" id="GO:0031640">
    <property type="term" value="P:killing of cells of another organism"/>
    <property type="evidence" value="ECO:0007669"/>
    <property type="project" value="UniProtKB-KW"/>
</dbReference>
<organism evidence="4 5">
    <name type="scientific">Lacticaseibacillus zeae DSM 20178 = KCTC 3804</name>
    <dbReference type="NCBI Taxonomy" id="1423816"/>
    <lineage>
        <taxon>Bacteria</taxon>
        <taxon>Bacillati</taxon>
        <taxon>Bacillota</taxon>
        <taxon>Bacilli</taxon>
        <taxon>Lactobacillales</taxon>
        <taxon>Lactobacillaceae</taxon>
        <taxon>Lacticaseibacillus</taxon>
    </lineage>
</organism>
<evidence type="ECO:0000313" key="5">
    <source>
        <dbReference type="Proteomes" id="UP000051984"/>
    </source>
</evidence>
<evidence type="ECO:0000256" key="2">
    <source>
        <dbReference type="ARBA" id="ARBA00023022"/>
    </source>
</evidence>
<dbReference type="RefSeq" id="WP_029345538.1">
    <property type="nucleotide sequence ID" value="NZ_AZCT01000002.1"/>
</dbReference>
<protein>
    <recommendedName>
        <fullName evidence="6">Bacteriocin</fullName>
    </recommendedName>
</protein>
<evidence type="ECO:0008006" key="6">
    <source>
        <dbReference type="Google" id="ProtNLM"/>
    </source>
</evidence>
<comment type="caution">
    <text evidence="4">The sequence shown here is derived from an EMBL/GenBank/DDBJ whole genome shotgun (WGS) entry which is preliminary data.</text>
</comment>
<sequence length="59" mass="6619">MFNGKVTVLSDTELSTISGGDNYYDYKAAGEQAYQIGRAVGKVIQFSPFVKVVKWFKKH</sequence>
<dbReference type="PATRIC" id="fig|1423816.3.peg.1549"/>
<evidence type="ECO:0000256" key="1">
    <source>
        <dbReference type="ARBA" id="ARBA00022529"/>
    </source>
</evidence>
<keyword evidence="3" id="KW-0078">Bacteriocin</keyword>
<proteinExistence type="predicted"/>